<organism evidence="12 13">
    <name type="scientific">Desulfomonile tiedjei</name>
    <dbReference type="NCBI Taxonomy" id="2358"/>
    <lineage>
        <taxon>Bacteria</taxon>
        <taxon>Pseudomonadati</taxon>
        <taxon>Thermodesulfobacteriota</taxon>
        <taxon>Desulfomonilia</taxon>
        <taxon>Desulfomonilales</taxon>
        <taxon>Desulfomonilaceae</taxon>
        <taxon>Desulfomonile</taxon>
    </lineage>
</organism>
<evidence type="ECO:0000256" key="3">
    <source>
        <dbReference type="ARBA" id="ARBA00007571"/>
    </source>
</evidence>
<dbReference type="Proteomes" id="UP000807825">
    <property type="component" value="Unassembled WGS sequence"/>
</dbReference>
<comment type="pathway">
    <text evidence="2 10">Amino-acid biosynthesis; L-tryptophan biosynthesis; L-tryptophan from chorismate: step 3/5.</text>
</comment>
<dbReference type="GO" id="GO:0004640">
    <property type="term" value="F:phosphoribosylanthranilate isomerase activity"/>
    <property type="evidence" value="ECO:0007669"/>
    <property type="project" value="UniProtKB-UniRule"/>
</dbReference>
<evidence type="ECO:0000256" key="8">
    <source>
        <dbReference type="ARBA" id="ARBA00023141"/>
    </source>
</evidence>
<dbReference type="InterPro" id="IPR013785">
    <property type="entry name" value="Aldolase_TIM"/>
</dbReference>
<comment type="caution">
    <text evidence="12">The sequence shown here is derived from an EMBL/GenBank/DDBJ whole genome shotgun (WGS) entry which is preliminary data.</text>
</comment>
<feature type="domain" description="N-(5'phosphoribosyl) anthranilate isomerase (PRAI)" evidence="11">
    <location>
        <begin position="7"/>
        <end position="206"/>
    </location>
</feature>
<evidence type="ECO:0000313" key="13">
    <source>
        <dbReference type="Proteomes" id="UP000807825"/>
    </source>
</evidence>
<evidence type="ECO:0000313" key="12">
    <source>
        <dbReference type="EMBL" id="MBI5252557.1"/>
    </source>
</evidence>
<gene>
    <name evidence="10" type="primary">trpF</name>
    <name evidence="12" type="ORF">HY912_23935</name>
</gene>
<dbReference type="Gene3D" id="3.20.20.70">
    <property type="entry name" value="Aldolase class I"/>
    <property type="match status" value="1"/>
</dbReference>
<dbReference type="InterPro" id="IPR001240">
    <property type="entry name" value="PRAI_dom"/>
</dbReference>
<evidence type="ECO:0000256" key="10">
    <source>
        <dbReference type="HAMAP-Rule" id="MF_00135"/>
    </source>
</evidence>
<keyword evidence="7 10" id="KW-0822">Tryptophan biosynthesis</keyword>
<dbReference type="NCBIfam" id="NF002298">
    <property type="entry name" value="PRK01222.1-4"/>
    <property type="match status" value="1"/>
</dbReference>
<proteinExistence type="inferred from homology"/>
<dbReference type="EMBL" id="JACRDE010000622">
    <property type="protein sequence ID" value="MBI5252557.1"/>
    <property type="molecule type" value="Genomic_DNA"/>
</dbReference>
<keyword evidence="9 10" id="KW-0413">Isomerase</keyword>
<evidence type="ECO:0000259" key="11">
    <source>
        <dbReference type="Pfam" id="PF00697"/>
    </source>
</evidence>
<evidence type="ECO:0000256" key="4">
    <source>
        <dbReference type="ARBA" id="ARBA00012572"/>
    </source>
</evidence>
<reference evidence="12" key="1">
    <citation type="submission" date="2020-07" db="EMBL/GenBank/DDBJ databases">
        <title>Huge and variable diversity of episymbiotic CPR bacteria and DPANN archaea in groundwater ecosystems.</title>
        <authorList>
            <person name="He C.Y."/>
            <person name="Keren R."/>
            <person name="Whittaker M."/>
            <person name="Farag I.F."/>
            <person name="Doudna J."/>
            <person name="Cate J.H.D."/>
            <person name="Banfield J.F."/>
        </authorList>
    </citation>
    <scope>NUCLEOTIDE SEQUENCE</scope>
    <source>
        <strain evidence="12">NC_groundwater_1664_Pr3_B-0.1um_52_9</strain>
    </source>
</reference>
<comment type="catalytic activity">
    <reaction evidence="1 10">
        <text>N-(5-phospho-beta-D-ribosyl)anthranilate = 1-(2-carboxyphenylamino)-1-deoxy-D-ribulose 5-phosphate</text>
        <dbReference type="Rhea" id="RHEA:21540"/>
        <dbReference type="ChEBI" id="CHEBI:18277"/>
        <dbReference type="ChEBI" id="CHEBI:58613"/>
        <dbReference type="EC" id="5.3.1.24"/>
    </reaction>
</comment>
<evidence type="ECO:0000256" key="7">
    <source>
        <dbReference type="ARBA" id="ARBA00022822"/>
    </source>
</evidence>
<comment type="similarity">
    <text evidence="3 10">Belongs to the TrpF family.</text>
</comment>
<dbReference type="InterPro" id="IPR044643">
    <property type="entry name" value="TrpF_fam"/>
</dbReference>
<sequence>MADTVRVKICGITRIQDAGAAVAAGAHALGFVFYERSPRYITPESAGAIVNTLPPFVTSVGVFVNASREQVEEIASISGIQAIQLHGDEKPEDCLGYCRPVIKAFRVKAMSDLLLMSEFRTSGTLIDAAIPGQWGGTGQVLDWNSAAEFLDRDDKDLRRRLILAGGLNPENIGNAIRIVRPFAVDVSSGVEDQPGIKNDTKIKELMHAVHNTVSADGAA</sequence>
<dbReference type="Pfam" id="PF00697">
    <property type="entry name" value="PRAI"/>
    <property type="match status" value="1"/>
</dbReference>
<evidence type="ECO:0000256" key="6">
    <source>
        <dbReference type="ARBA" id="ARBA00022605"/>
    </source>
</evidence>
<protein>
    <recommendedName>
        <fullName evidence="5 10">N-(5'-phosphoribosyl)anthranilate isomerase</fullName>
        <shortName evidence="10">PRAI</shortName>
        <ecNumber evidence="4 10">5.3.1.24</ecNumber>
    </recommendedName>
</protein>
<dbReference type="GO" id="GO:0000162">
    <property type="term" value="P:L-tryptophan biosynthetic process"/>
    <property type="evidence" value="ECO:0007669"/>
    <property type="project" value="UniProtKB-UniRule"/>
</dbReference>
<dbReference type="InterPro" id="IPR011060">
    <property type="entry name" value="RibuloseP-bd_barrel"/>
</dbReference>
<dbReference type="SUPFAM" id="SSF51366">
    <property type="entry name" value="Ribulose-phoshate binding barrel"/>
    <property type="match status" value="1"/>
</dbReference>
<dbReference type="CDD" id="cd00405">
    <property type="entry name" value="PRAI"/>
    <property type="match status" value="1"/>
</dbReference>
<dbReference type="HAMAP" id="MF_00135">
    <property type="entry name" value="PRAI"/>
    <property type="match status" value="1"/>
</dbReference>
<accession>A0A9D6V6M7</accession>
<evidence type="ECO:0000256" key="5">
    <source>
        <dbReference type="ARBA" id="ARBA00022272"/>
    </source>
</evidence>
<evidence type="ECO:0000256" key="1">
    <source>
        <dbReference type="ARBA" id="ARBA00001164"/>
    </source>
</evidence>
<dbReference type="FunFam" id="3.20.20.70:FF:000075">
    <property type="entry name" value="Tryptophan biosynthesis protein TRP1"/>
    <property type="match status" value="1"/>
</dbReference>
<dbReference type="PANTHER" id="PTHR42894">
    <property type="entry name" value="N-(5'-PHOSPHORIBOSYL)ANTHRANILATE ISOMERASE"/>
    <property type="match status" value="1"/>
</dbReference>
<keyword evidence="8 10" id="KW-0057">Aromatic amino acid biosynthesis</keyword>
<name>A0A9D6V6M7_9BACT</name>
<dbReference type="EC" id="5.3.1.24" evidence="4 10"/>
<keyword evidence="6 10" id="KW-0028">Amino-acid biosynthesis</keyword>
<dbReference type="PANTHER" id="PTHR42894:SF1">
    <property type="entry name" value="N-(5'-PHOSPHORIBOSYL)ANTHRANILATE ISOMERASE"/>
    <property type="match status" value="1"/>
</dbReference>
<dbReference type="AlphaFoldDB" id="A0A9D6V6M7"/>
<evidence type="ECO:0000256" key="2">
    <source>
        <dbReference type="ARBA" id="ARBA00004664"/>
    </source>
</evidence>
<evidence type="ECO:0000256" key="9">
    <source>
        <dbReference type="ARBA" id="ARBA00023235"/>
    </source>
</evidence>